<feature type="domain" description="Macro" evidence="6">
    <location>
        <begin position="1"/>
        <end position="177"/>
    </location>
</feature>
<keyword evidence="4" id="KW-0520">NAD</keyword>
<dbReference type="Gene3D" id="3.40.220.10">
    <property type="entry name" value="Leucine Aminopeptidase, subunit E, domain 1"/>
    <property type="match status" value="1"/>
</dbReference>
<evidence type="ECO:0000259" key="6">
    <source>
        <dbReference type="PROSITE" id="PS51154"/>
    </source>
</evidence>
<protein>
    <recommendedName>
        <fullName evidence="6">Macro domain-containing protein</fullName>
    </recommendedName>
</protein>
<dbReference type="GO" id="GO:0005737">
    <property type="term" value="C:cytoplasm"/>
    <property type="evidence" value="ECO:0007669"/>
    <property type="project" value="TreeGrafter"/>
</dbReference>
<keyword evidence="2" id="KW-0328">Glycosyltransferase</keyword>
<keyword evidence="8" id="KW-1185">Reference proteome</keyword>
<reference evidence="7 8" key="1">
    <citation type="submission" date="2016-11" db="EMBL/GenBank/DDBJ databases">
        <title>The macronuclear genome of Stentor coeruleus: a giant cell with tiny introns.</title>
        <authorList>
            <person name="Slabodnick M."/>
            <person name="Ruby J.G."/>
            <person name="Reiff S.B."/>
            <person name="Swart E.C."/>
            <person name="Gosai S."/>
            <person name="Prabakaran S."/>
            <person name="Witkowska E."/>
            <person name="Larue G.E."/>
            <person name="Fisher S."/>
            <person name="Freeman R.M."/>
            <person name="Gunawardena J."/>
            <person name="Chu W."/>
            <person name="Stover N.A."/>
            <person name="Gregory B.D."/>
            <person name="Nowacki M."/>
            <person name="Derisi J."/>
            <person name="Roy S.W."/>
            <person name="Marshall W.F."/>
            <person name="Sood P."/>
        </authorList>
    </citation>
    <scope>NUCLEOTIDE SEQUENCE [LARGE SCALE GENOMIC DNA]</scope>
    <source>
        <strain evidence="7">WM001</strain>
    </source>
</reference>
<dbReference type="Proteomes" id="UP000187209">
    <property type="component" value="Unassembled WGS sequence"/>
</dbReference>
<evidence type="ECO:0000256" key="5">
    <source>
        <dbReference type="ARBA" id="ARBA00023242"/>
    </source>
</evidence>
<evidence type="ECO:0000256" key="4">
    <source>
        <dbReference type="ARBA" id="ARBA00023027"/>
    </source>
</evidence>
<evidence type="ECO:0000313" key="8">
    <source>
        <dbReference type="Proteomes" id="UP000187209"/>
    </source>
</evidence>
<dbReference type="GO" id="GO:0010629">
    <property type="term" value="P:negative regulation of gene expression"/>
    <property type="evidence" value="ECO:0007669"/>
    <property type="project" value="TreeGrafter"/>
</dbReference>
<gene>
    <name evidence="7" type="ORF">SteCoe_598</name>
</gene>
<evidence type="ECO:0000256" key="1">
    <source>
        <dbReference type="ARBA" id="ARBA00004123"/>
    </source>
</evidence>
<sequence length="204" mass="22985">MIGRVSIKLIRGDIAKVGGGVIMSPTNGKLSRNSGLTTYLVDSAGHRVFMEMNALKRDNEELQPGEIAITSSGNLPAIHLFHTCMPPYNRDDPEPLVRMFIERVLRRSEELKVDSVIFPCLPKDAYGFTPEHCAFGYFSGVIDYVEGNSQSGLREVKFVTLDKNATEVFKREADRRFGVKEKKSFWSFGKKGKKDKVQEDIELH</sequence>
<dbReference type="PANTHER" id="PTHR14453:SF67">
    <property type="entry name" value="POLY [ADP-RIBOSE] POLYMERASE"/>
    <property type="match status" value="1"/>
</dbReference>
<accession>A0A1R2D3N5</accession>
<proteinExistence type="predicted"/>
<dbReference type="GO" id="GO:0003714">
    <property type="term" value="F:transcription corepressor activity"/>
    <property type="evidence" value="ECO:0007669"/>
    <property type="project" value="TreeGrafter"/>
</dbReference>
<dbReference type="OrthoDB" id="6159649at2759"/>
<dbReference type="Pfam" id="PF01661">
    <property type="entry name" value="Macro"/>
    <property type="match status" value="1"/>
</dbReference>
<comment type="subcellular location">
    <subcellularLocation>
        <location evidence="1">Nucleus</location>
    </subcellularLocation>
</comment>
<organism evidence="7 8">
    <name type="scientific">Stentor coeruleus</name>
    <dbReference type="NCBI Taxonomy" id="5963"/>
    <lineage>
        <taxon>Eukaryota</taxon>
        <taxon>Sar</taxon>
        <taxon>Alveolata</taxon>
        <taxon>Ciliophora</taxon>
        <taxon>Postciliodesmatophora</taxon>
        <taxon>Heterotrichea</taxon>
        <taxon>Heterotrichida</taxon>
        <taxon>Stentoridae</taxon>
        <taxon>Stentor</taxon>
    </lineage>
</organism>
<dbReference type="InterPro" id="IPR052056">
    <property type="entry name" value="Mono-ARTD/PARP"/>
</dbReference>
<keyword evidence="5" id="KW-0539">Nucleus</keyword>
<dbReference type="InterPro" id="IPR002589">
    <property type="entry name" value="Macro_dom"/>
</dbReference>
<dbReference type="EMBL" id="MPUH01000006">
    <property type="protein sequence ID" value="OMJ95875.1"/>
    <property type="molecule type" value="Genomic_DNA"/>
</dbReference>
<dbReference type="InterPro" id="IPR043472">
    <property type="entry name" value="Macro_dom-like"/>
</dbReference>
<name>A0A1R2D3N5_9CILI</name>
<comment type="caution">
    <text evidence="7">The sequence shown here is derived from an EMBL/GenBank/DDBJ whole genome shotgun (WGS) entry which is preliminary data.</text>
</comment>
<evidence type="ECO:0000256" key="3">
    <source>
        <dbReference type="ARBA" id="ARBA00022679"/>
    </source>
</evidence>
<dbReference type="SUPFAM" id="SSF52949">
    <property type="entry name" value="Macro domain-like"/>
    <property type="match status" value="1"/>
</dbReference>
<dbReference type="GO" id="GO:0016757">
    <property type="term" value="F:glycosyltransferase activity"/>
    <property type="evidence" value="ECO:0007669"/>
    <property type="project" value="UniProtKB-KW"/>
</dbReference>
<dbReference type="GO" id="GO:0005634">
    <property type="term" value="C:nucleus"/>
    <property type="evidence" value="ECO:0007669"/>
    <property type="project" value="UniProtKB-SubCell"/>
</dbReference>
<keyword evidence="3" id="KW-0808">Transferase</keyword>
<evidence type="ECO:0000313" key="7">
    <source>
        <dbReference type="EMBL" id="OMJ95875.1"/>
    </source>
</evidence>
<dbReference type="PROSITE" id="PS51154">
    <property type="entry name" value="MACRO"/>
    <property type="match status" value="1"/>
</dbReference>
<evidence type="ECO:0000256" key="2">
    <source>
        <dbReference type="ARBA" id="ARBA00022676"/>
    </source>
</evidence>
<dbReference type="AlphaFoldDB" id="A0A1R2D3N5"/>
<dbReference type="PANTHER" id="PTHR14453">
    <property type="entry name" value="PARP/ZINC FINGER CCCH TYPE DOMAIN CONTAINING PROTEIN"/>
    <property type="match status" value="1"/>
</dbReference>